<dbReference type="AlphaFoldDB" id="A0A2M8GM61"/>
<comment type="caution">
    <text evidence="1">The sequence shown here is derived from an EMBL/GenBank/DDBJ whole genome shotgun (WGS) entry which is preliminary data.</text>
</comment>
<evidence type="ECO:0000313" key="1">
    <source>
        <dbReference type="EMBL" id="PJC81653.1"/>
    </source>
</evidence>
<gene>
    <name evidence="1" type="ORF">CO007_03570</name>
</gene>
<sequence length="100" mass="11438">MAKVIFFGYGANKDYYRLREILGKDLKGGESAMLEGFSLATQSLKNIPEPPRRILNKVWGDSFHAYTIKRGSWIVAGKAWVLEEEDLEKIKQWEFVGKDG</sequence>
<accession>A0A2M8GM61</accession>
<dbReference type="Proteomes" id="UP000229370">
    <property type="component" value="Unassembled WGS sequence"/>
</dbReference>
<protein>
    <recommendedName>
        <fullName evidence="3">Gamma-glutamylcyclotransferase AIG2-like domain-containing protein</fullName>
    </recommendedName>
</protein>
<name>A0A2M8GM61_9BACT</name>
<proteinExistence type="predicted"/>
<evidence type="ECO:0000313" key="2">
    <source>
        <dbReference type="Proteomes" id="UP000229370"/>
    </source>
</evidence>
<reference evidence="2" key="1">
    <citation type="submission" date="2017-09" db="EMBL/GenBank/DDBJ databases">
        <title>Depth-based differentiation of microbial function through sediment-hosted aquifers and enrichment of novel symbionts in the deep terrestrial subsurface.</title>
        <authorList>
            <person name="Probst A.J."/>
            <person name="Ladd B."/>
            <person name="Jarett J.K."/>
            <person name="Geller-Mcgrath D.E."/>
            <person name="Sieber C.M.K."/>
            <person name="Emerson J.B."/>
            <person name="Anantharaman K."/>
            <person name="Thomas B.C."/>
            <person name="Malmstrom R."/>
            <person name="Stieglmeier M."/>
            <person name="Klingl A."/>
            <person name="Woyke T."/>
            <person name="Ryan C.M."/>
            <person name="Banfield J.F."/>
        </authorList>
    </citation>
    <scope>NUCLEOTIDE SEQUENCE [LARGE SCALE GENOMIC DNA]</scope>
</reference>
<evidence type="ECO:0008006" key="3">
    <source>
        <dbReference type="Google" id="ProtNLM"/>
    </source>
</evidence>
<dbReference type="EMBL" id="PFQK01000057">
    <property type="protein sequence ID" value="PJC81653.1"/>
    <property type="molecule type" value="Genomic_DNA"/>
</dbReference>
<organism evidence="1 2">
    <name type="scientific">Candidatus Roizmanbacteria bacterium CG_4_8_14_3_um_filter_36_10</name>
    <dbReference type="NCBI Taxonomy" id="1974834"/>
    <lineage>
        <taxon>Bacteria</taxon>
        <taxon>Candidatus Roizmaniibacteriota</taxon>
    </lineage>
</organism>